<dbReference type="GO" id="GO:0016787">
    <property type="term" value="F:hydrolase activity"/>
    <property type="evidence" value="ECO:0007669"/>
    <property type="project" value="InterPro"/>
</dbReference>
<feature type="domain" description="Calcineurin-like phosphoesterase" evidence="1">
    <location>
        <begin position="1"/>
        <end position="220"/>
    </location>
</feature>
<dbReference type="OrthoDB" id="356681at2"/>
<dbReference type="PANTHER" id="PTHR37844">
    <property type="entry name" value="SER/THR PROTEIN PHOSPHATASE SUPERFAMILY (AFU_ORTHOLOGUE AFUA_1G14840)"/>
    <property type="match status" value="1"/>
</dbReference>
<protein>
    <submittedName>
        <fullName evidence="2">Serine/threonine protein phosphatase</fullName>
    </submittedName>
</protein>
<dbReference type="InterPro" id="IPR004843">
    <property type="entry name" value="Calcineurin-like_PHP"/>
</dbReference>
<comment type="caution">
    <text evidence="2">The sequence shown here is derived from an EMBL/GenBank/DDBJ whole genome shotgun (WGS) entry which is preliminary data.</text>
</comment>
<evidence type="ECO:0000313" key="2">
    <source>
        <dbReference type="EMBL" id="KOO67066.1"/>
    </source>
</evidence>
<dbReference type="InterPro" id="IPR029052">
    <property type="entry name" value="Metallo-depent_PP-like"/>
</dbReference>
<organism evidence="2 3">
    <name type="scientific">Xylanibacter rarus</name>
    <dbReference type="NCBI Taxonomy" id="1676614"/>
    <lineage>
        <taxon>Bacteria</taxon>
        <taxon>Pseudomonadati</taxon>
        <taxon>Bacteroidota</taxon>
        <taxon>Bacteroidia</taxon>
        <taxon>Bacteroidales</taxon>
        <taxon>Prevotellaceae</taxon>
        <taxon>Xylanibacter</taxon>
    </lineage>
</organism>
<reference evidence="2 3" key="1">
    <citation type="submission" date="2015-06" db="EMBL/GenBank/DDBJ databases">
        <title>Prevotella sp. 109, sp. nov., a novel member of the family Prevotellaceae isolated from human faeces.</title>
        <authorList>
            <person name="Shkoporov A.N."/>
            <person name="Chaplin A.V."/>
            <person name="Kafarskaia L.I."/>
            <person name="Efimov B.A."/>
        </authorList>
    </citation>
    <scope>NUCLEOTIDE SEQUENCE [LARGE SCALE GENOMIC DNA]</scope>
    <source>
        <strain evidence="2 3">109</strain>
    </source>
</reference>
<sequence>MKIQYASDLHLEFAENGSFIKHHPLKVNGEVLVLAGDIGYIGDENYSKHPFGDWAADNYEMVVVIPGNHEFYKMYEIDNLYNGWSMEIRTNVFCYYNKVVKLSNDTELIATTLWSHIKQQDAFQTELAISDFRRIKSSSNNPLTWLRFNEEHKKCVQFLKESINNSSAQHILVASHHVPSFEMLSPEFKGSIYNGAFTVELGDYIAKTPIEYWIYGHSHRNIDRIIGNTKCVTNQLGYVFHNEHLTFDPTKYIEV</sequence>
<proteinExistence type="predicted"/>
<keyword evidence="3" id="KW-1185">Reference proteome</keyword>
<gene>
    <name evidence="2" type="ORF">ACU52_13330</name>
</gene>
<dbReference type="EMBL" id="LFQU01000039">
    <property type="protein sequence ID" value="KOO67066.1"/>
    <property type="molecule type" value="Genomic_DNA"/>
</dbReference>
<dbReference type="Pfam" id="PF00149">
    <property type="entry name" value="Metallophos"/>
    <property type="match status" value="1"/>
</dbReference>
<evidence type="ECO:0000313" key="3">
    <source>
        <dbReference type="Proteomes" id="UP000036951"/>
    </source>
</evidence>
<evidence type="ECO:0000259" key="1">
    <source>
        <dbReference type="Pfam" id="PF00149"/>
    </source>
</evidence>
<dbReference type="PANTHER" id="PTHR37844:SF1">
    <property type="entry name" value="CALCINEURIN-LIKE PHOSPHOESTERASE DOMAIN-CONTAINING PROTEIN"/>
    <property type="match status" value="1"/>
</dbReference>
<name>A0A8E1UQR4_9BACT</name>
<accession>A0A8E1UQR4</accession>
<dbReference type="Gene3D" id="3.60.21.10">
    <property type="match status" value="1"/>
</dbReference>
<dbReference type="AlphaFoldDB" id="A0A8E1UQR4"/>
<dbReference type="SUPFAM" id="SSF56300">
    <property type="entry name" value="Metallo-dependent phosphatases"/>
    <property type="match status" value="1"/>
</dbReference>
<dbReference type="Proteomes" id="UP000036951">
    <property type="component" value="Unassembled WGS sequence"/>
</dbReference>
<dbReference type="RefSeq" id="WP_053399155.1">
    <property type="nucleotide sequence ID" value="NZ_LFQU01000039.1"/>
</dbReference>